<accession>W9ZFM7</accession>
<dbReference type="GO" id="GO:0006979">
    <property type="term" value="P:response to oxidative stress"/>
    <property type="evidence" value="ECO:0007669"/>
    <property type="project" value="InterPro"/>
</dbReference>
<dbReference type="EMBL" id="JH659352">
    <property type="protein sequence ID" value="EXK27073.1"/>
    <property type="molecule type" value="Genomic_DNA"/>
</dbReference>
<dbReference type="Gene3D" id="1.10.640.10">
    <property type="entry name" value="Haem peroxidase domain superfamily, animal type"/>
    <property type="match status" value="1"/>
</dbReference>
<dbReference type="InterPro" id="IPR037120">
    <property type="entry name" value="Haem_peroxidase_sf_animal"/>
</dbReference>
<dbReference type="GO" id="GO:0004601">
    <property type="term" value="F:peroxidase activity"/>
    <property type="evidence" value="ECO:0007669"/>
    <property type="project" value="InterPro"/>
</dbReference>
<gene>
    <name evidence="1" type="ORF">FOMG_16336</name>
</gene>
<dbReference type="HOGENOM" id="CLU_119628_0_0_1"/>
<evidence type="ECO:0000313" key="1">
    <source>
        <dbReference type="EMBL" id="EXK27073.1"/>
    </source>
</evidence>
<dbReference type="PANTHER" id="PTHR11903:SF37">
    <property type="entry name" value="PSI-PRODUCING OXYGENASE A"/>
    <property type="match status" value="1"/>
</dbReference>
<dbReference type="AlphaFoldDB" id="W9ZFM7"/>
<dbReference type="InterPro" id="IPR050783">
    <property type="entry name" value="Oxylipin_biosynth_metab"/>
</dbReference>
<dbReference type="OrthoDB" id="823504at2759"/>
<dbReference type="PANTHER" id="PTHR11903">
    <property type="entry name" value="PROSTAGLANDIN G/H SYNTHASE"/>
    <property type="match status" value="1"/>
</dbReference>
<proteinExistence type="predicted"/>
<protein>
    <submittedName>
        <fullName evidence="1">Uncharacterized protein</fullName>
    </submittedName>
</protein>
<sequence>MKGGMLKPDTFSEHRLLGFPPGFCGLLITFNRFHNYVAGELERINGSGRFGSNLRLSREAAERKIDKDLFNTARLTILNLNYAPDSSWVLDPRESFSQVFDKVDFPVSSGNQVSVEFNLIYRWHSNVSVKDEKCSQDLFQKLFQGQDVPKLPLRDFLAGLSNWREDIMAQEPEYRTLAGLNSFVAPSSTNLPCQLNS</sequence>
<dbReference type="Proteomes" id="UP000030703">
    <property type="component" value="Unassembled WGS sequence"/>
</dbReference>
<reference evidence="1" key="2">
    <citation type="submission" date="2012-05" db="EMBL/GenBank/DDBJ databases">
        <title>Annotation of the Genome Sequence of Fusarium oxysporum f. sp. melonis 26406.</title>
        <authorList>
            <consortium name="The Broad Institute Genomics Platform"/>
            <person name="Ma L.-J."/>
            <person name="Corby-Kistler H."/>
            <person name="Broz K."/>
            <person name="Gale L.R."/>
            <person name="Jonkers W."/>
            <person name="O'Donnell K."/>
            <person name="Ploetz R."/>
            <person name="Steinberg C."/>
            <person name="Schwartz D.C."/>
            <person name="VanEtten H."/>
            <person name="Zhou S."/>
            <person name="Young S.K."/>
            <person name="Zeng Q."/>
            <person name="Gargeya S."/>
            <person name="Fitzgerald M."/>
            <person name="Abouelleil A."/>
            <person name="Alvarado L."/>
            <person name="Chapman S.B."/>
            <person name="Gainer-Dewar J."/>
            <person name="Goldberg J."/>
            <person name="Griggs A."/>
            <person name="Gujja S."/>
            <person name="Hansen M."/>
            <person name="Howarth C."/>
            <person name="Imamovic A."/>
            <person name="Ireland A."/>
            <person name="Larimer J."/>
            <person name="McCowan C."/>
            <person name="Murphy C."/>
            <person name="Pearson M."/>
            <person name="Poon T.W."/>
            <person name="Priest M."/>
            <person name="Roberts A."/>
            <person name="Saif S."/>
            <person name="Shea T."/>
            <person name="Sykes S."/>
            <person name="Wortman J."/>
            <person name="Nusbaum C."/>
            <person name="Birren B."/>
        </authorList>
    </citation>
    <scope>NUCLEOTIDE SEQUENCE</scope>
    <source>
        <strain evidence="1">26406</strain>
    </source>
</reference>
<reference evidence="1" key="1">
    <citation type="submission" date="2012-04" db="EMBL/GenBank/DDBJ databases">
        <title>The Genome Sequence of Fusarium oxysporum melonis.</title>
        <authorList>
            <consortium name="The Broad Institute Genome Sequencing Platform"/>
            <person name="Ma L.-J."/>
            <person name="Gale L.R."/>
            <person name="Schwartz D.C."/>
            <person name="Zhou S."/>
            <person name="Corby-Kistler H."/>
            <person name="Young S.K."/>
            <person name="Zeng Q."/>
            <person name="Gargeya S."/>
            <person name="Fitzgerald M."/>
            <person name="Haas B."/>
            <person name="Abouelleil A."/>
            <person name="Alvarado L."/>
            <person name="Arachchi H.M."/>
            <person name="Berlin A."/>
            <person name="Brown A."/>
            <person name="Chapman S.B."/>
            <person name="Chen Z."/>
            <person name="Dunbar C."/>
            <person name="Freedman E."/>
            <person name="Gearin G."/>
            <person name="Goldberg J."/>
            <person name="Griggs A."/>
            <person name="Gujja S."/>
            <person name="Heiman D."/>
            <person name="Howarth C."/>
            <person name="Larson L."/>
            <person name="Lui A."/>
            <person name="MacDonald P.J.P."/>
            <person name="Montmayeur A."/>
            <person name="Murphy C."/>
            <person name="Neiman D."/>
            <person name="Pearson M."/>
            <person name="Priest M."/>
            <person name="Roberts A."/>
            <person name="Saif S."/>
            <person name="Shea T."/>
            <person name="Shenoy N."/>
            <person name="Sisk P."/>
            <person name="Stolte C."/>
            <person name="Sykes S."/>
            <person name="Wortman J."/>
            <person name="Nusbaum C."/>
            <person name="Birren B."/>
        </authorList>
    </citation>
    <scope>NUCLEOTIDE SEQUENCE</scope>
    <source>
        <strain evidence="1">26406</strain>
    </source>
</reference>
<name>W9ZFM7_FUSOX</name>
<dbReference type="SUPFAM" id="SSF48113">
    <property type="entry name" value="Heme-dependent peroxidases"/>
    <property type="match status" value="1"/>
</dbReference>
<dbReference type="VEuPathDB" id="FungiDB:FOMG_16336"/>
<dbReference type="GO" id="GO:0020037">
    <property type="term" value="F:heme binding"/>
    <property type="evidence" value="ECO:0007669"/>
    <property type="project" value="InterPro"/>
</dbReference>
<dbReference type="InterPro" id="IPR010255">
    <property type="entry name" value="Haem_peroxidase_sf"/>
</dbReference>
<organism evidence="1">
    <name type="scientific">Fusarium oxysporum f. sp. melonis 26406</name>
    <dbReference type="NCBI Taxonomy" id="1089452"/>
    <lineage>
        <taxon>Eukaryota</taxon>
        <taxon>Fungi</taxon>
        <taxon>Dikarya</taxon>
        <taxon>Ascomycota</taxon>
        <taxon>Pezizomycotina</taxon>
        <taxon>Sordariomycetes</taxon>
        <taxon>Hypocreomycetidae</taxon>
        <taxon>Hypocreales</taxon>
        <taxon>Nectriaceae</taxon>
        <taxon>Fusarium</taxon>
        <taxon>Fusarium oxysporum species complex</taxon>
    </lineage>
</organism>